<dbReference type="InterPro" id="IPR045334">
    <property type="entry name" value="INTS3"/>
</dbReference>
<evidence type="ECO:0000256" key="1">
    <source>
        <dbReference type="SAM" id="MobiDB-lite"/>
    </source>
</evidence>
<gene>
    <name evidence="3" type="ORF">DI09_3p120</name>
</gene>
<feature type="region of interest" description="Disordered" evidence="1">
    <location>
        <begin position="39"/>
        <end position="60"/>
    </location>
</feature>
<dbReference type="OrthoDB" id="2021145at2759"/>
<evidence type="ECO:0000313" key="4">
    <source>
        <dbReference type="Proteomes" id="UP000029725"/>
    </source>
</evidence>
<evidence type="ECO:0000259" key="2">
    <source>
        <dbReference type="Pfam" id="PF10189"/>
    </source>
</evidence>
<evidence type="ECO:0000313" key="3">
    <source>
        <dbReference type="EMBL" id="KGG51250.1"/>
    </source>
</evidence>
<dbReference type="VEuPathDB" id="MicrosporidiaDB:DI09_3p120"/>
<dbReference type="Pfam" id="PF10189">
    <property type="entry name" value="Ints3_N"/>
    <property type="match status" value="1"/>
</dbReference>
<dbReference type="HOGENOM" id="CLU_594583_0_0_1"/>
<comment type="caution">
    <text evidence="3">The sequence shown here is derived from an EMBL/GenBank/DDBJ whole genome shotgun (WGS) entry which is preliminary data.</text>
</comment>
<proteinExistence type="predicted"/>
<sequence length="460" mass="51570">MCKCVGVPGGTQQNHINPKAATLAHGKVPQVCIFFAMPKRPGSENNNDNDDHHRHRQKHSHAHYLAQHVPTMPYPYAMQVADAYHSPIAHPLSPPMFLPVPAATSFPGVNYIPPTENFNFIHSNMLQPDIIKPEMYPEPPVPQVVAPVKNAGFISLLYVDGYSPLDESDEFEVEANKIFFSKLIPLLQQGQHVLQQFVIEQVRQVIATNPSKGTFLHSFQVIWLVGALLDHGASSMEGIIVNLFRNIGVWDCAKAADQHFNLVGNLLSVSLHHKKALDPVASSVYYIVSRLILAFDGISYVQAQAINLTCHLLESHMAAIFQDLGRDFIRTFEGISSYPAISPFWNDLQAIIKQNHGPDSFGLKPPSKRLLAMRLSPEMESNIVFMLENVKIGSQRTYQTWYTEWHLTNESRSAIKEILIPDLIRFICCVIHPSNSVLASDIIPRWMILGWLLRLAKAGD</sequence>
<dbReference type="Proteomes" id="UP000029725">
    <property type="component" value="Unassembled WGS sequence"/>
</dbReference>
<dbReference type="InterPro" id="IPR019333">
    <property type="entry name" value="INTS3_N"/>
</dbReference>
<keyword evidence="4" id="KW-1185">Reference proteome</keyword>
<dbReference type="GO" id="GO:0005737">
    <property type="term" value="C:cytoplasm"/>
    <property type="evidence" value="ECO:0007669"/>
    <property type="project" value="TreeGrafter"/>
</dbReference>
<dbReference type="EMBL" id="JMKJ01000333">
    <property type="protein sequence ID" value="KGG51250.1"/>
    <property type="molecule type" value="Genomic_DNA"/>
</dbReference>
<accession>A0A098VQK4</accession>
<organism evidence="3 4">
    <name type="scientific">Mitosporidium daphniae</name>
    <dbReference type="NCBI Taxonomy" id="1485682"/>
    <lineage>
        <taxon>Eukaryota</taxon>
        <taxon>Fungi</taxon>
        <taxon>Fungi incertae sedis</taxon>
        <taxon>Microsporidia</taxon>
        <taxon>Mitosporidium</taxon>
    </lineage>
</organism>
<protein>
    <recommendedName>
        <fullName evidence="2">Integrator complex subunit 3 N-terminal domain-containing protein</fullName>
    </recommendedName>
</protein>
<feature type="domain" description="Integrator complex subunit 3 N-terminal" evidence="2">
    <location>
        <begin position="180"/>
        <end position="458"/>
    </location>
</feature>
<name>A0A098VQK4_9MICR</name>
<dbReference type="PANTHER" id="PTHR13587">
    <property type="entry name" value="INTEGRATOR COMPLEX SUBUNIT 3"/>
    <property type="match status" value="1"/>
</dbReference>
<dbReference type="GeneID" id="25259809"/>
<dbReference type="RefSeq" id="XP_013237677.1">
    <property type="nucleotide sequence ID" value="XM_013382223.1"/>
</dbReference>
<dbReference type="AlphaFoldDB" id="A0A098VQK4"/>
<dbReference type="PANTHER" id="PTHR13587:SF7">
    <property type="entry name" value="INTEGRATOR COMPLEX SUBUNIT 3"/>
    <property type="match status" value="1"/>
</dbReference>
<reference evidence="3 4" key="1">
    <citation type="submission" date="2014-04" db="EMBL/GenBank/DDBJ databases">
        <title>A new species of microsporidia sheds light on the evolution of extreme parasitism.</title>
        <authorList>
            <person name="Haag K.L."/>
            <person name="James T.Y."/>
            <person name="Larsson R."/>
            <person name="Schaer T.M."/>
            <person name="Refardt D."/>
            <person name="Pombert J.-F."/>
            <person name="Ebert D."/>
        </authorList>
    </citation>
    <scope>NUCLEOTIDE SEQUENCE [LARGE SCALE GENOMIC DNA]</scope>
    <source>
        <strain evidence="3 4">UGP3</strain>
        <tissue evidence="3">Spores</tissue>
    </source>
</reference>